<protein>
    <submittedName>
        <fullName evidence="1">SRPBCC family protein</fullName>
    </submittedName>
</protein>
<dbReference type="CDD" id="cd07812">
    <property type="entry name" value="SRPBCC"/>
    <property type="match status" value="1"/>
</dbReference>
<dbReference type="Proteomes" id="UP001596395">
    <property type="component" value="Unassembled WGS sequence"/>
</dbReference>
<dbReference type="SUPFAM" id="SSF55961">
    <property type="entry name" value="Bet v1-like"/>
    <property type="match status" value="1"/>
</dbReference>
<name>A0ABD5V746_9EURY</name>
<dbReference type="Gene3D" id="3.30.530.20">
    <property type="match status" value="1"/>
</dbReference>
<gene>
    <name evidence="1" type="ORF">ACFQGB_00095</name>
</gene>
<dbReference type="EMBL" id="JBHSXN010000001">
    <property type="protein sequence ID" value="MFC6951247.1"/>
    <property type="molecule type" value="Genomic_DNA"/>
</dbReference>
<proteinExistence type="predicted"/>
<dbReference type="Pfam" id="PF10604">
    <property type="entry name" value="Polyketide_cyc2"/>
    <property type="match status" value="1"/>
</dbReference>
<organism evidence="1 2">
    <name type="scientific">Halorubellus litoreus</name>
    <dbReference type="NCBI Taxonomy" id="755308"/>
    <lineage>
        <taxon>Archaea</taxon>
        <taxon>Methanobacteriati</taxon>
        <taxon>Methanobacteriota</taxon>
        <taxon>Stenosarchaea group</taxon>
        <taxon>Halobacteria</taxon>
        <taxon>Halobacteriales</taxon>
        <taxon>Halorubellaceae</taxon>
        <taxon>Halorubellus</taxon>
    </lineage>
</organism>
<reference evidence="1 2" key="1">
    <citation type="journal article" date="2019" name="Int. J. Syst. Evol. Microbiol.">
        <title>The Global Catalogue of Microorganisms (GCM) 10K type strain sequencing project: providing services to taxonomists for standard genome sequencing and annotation.</title>
        <authorList>
            <consortium name="The Broad Institute Genomics Platform"/>
            <consortium name="The Broad Institute Genome Sequencing Center for Infectious Disease"/>
            <person name="Wu L."/>
            <person name="Ma J."/>
        </authorList>
    </citation>
    <scope>NUCLEOTIDE SEQUENCE [LARGE SCALE GENOMIC DNA]</scope>
    <source>
        <strain evidence="1 2">GX26</strain>
    </source>
</reference>
<dbReference type="RefSeq" id="WP_336348286.1">
    <property type="nucleotide sequence ID" value="NZ_JAZAQL010000001.1"/>
</dbReference>
<dbReference type="AlphaFoldDB" id="A0ABD5V746"/>
<keyword evidence="2" id="KW-1185">Reference proteome</keyword>
<dbReference type="InterPro" id="IPR019587">
    <property type="entry name" value="Polyketide_cyclase/dehydratase"/>
</dbReference>
<comment type="caution">
    <text evidence="1">The sequence shown here is derived from an EMBL/GenBank/DDBJ whole genome shotgun (WGS) entry which is preliminary data.</text>
</comment>
<evidence type="ECO:0000313" key="2">
    <source>
        <dbReference type="Proteomes" id="UP001596395"/>
    </source>
</evidence>
<accession>A0ABD5V746</accession>
<sequence length="145" mass="16231">MTVTVERTFAFKAPPEDVWAFISEPAKRAEAISVVESYDIDADDRGDKATWHVSLPIPVISRTAAVETRDVERRDGEYVKFVGRSKVMRVVGEHEVVPTEDGCELVNRFRVEGKLPGVERYFKKNLDGELDNLEAALRADLGLPA</sequence>
<evidence type="ECO:0000313" key="1">
    <source>
        <dbReference type="EMBL" id="MFC6951247.1"/>
    </source>
</evidence>
<dbReference type="InterPro" id="IPR023393">
    <property type="entry name" value="START-like_dom_sf"/>
</dbReference>